<gene>
    <name evidence="1" type="ORF">CDAR_63591</name>
</gene>
<comment type="caution">
    <text evidence="1">The sequence shown here is derived from an EMBL/GenBank/DDBJ whole genome shotgun (WGS) entry which is preliminary data.</text>
</comment>
<sequence>MHLNAASEYPFHTTKRRREQRCRKTASIICSRATENLLKANAPECRRSLEHPFYTTKTRREQRCRKTASIICSRGYLRLLNLLTEVARCDSTPFCRLPRDEKRPPRRVQLTFCAPVH</sequence>
<reference evidence="1 2" key="1">
    <citation type="submission" date="2021-06" db="EMBL/GenBank/DDBJ databases">
        <title>Caerostris darwini draft genome.</title>
        <authorList>
            <person name="Kono N."/>
            <person name="Arakawa K."/>
        </authorList>
    </citation>
    <scope>NUCLEOTIDE SEQUENCE [LARGE SCALE GENOMIC DNA]</scope>
</reference>
<name>A0AAV4QD93_9ARAC</name>
<organism evidence="1 2">
    <name type="scientific">Caerostris darwini</name>
    <dbReference type="NCBI Taxonomy" id="1538125"/>
    <lineage>
        <taxon>Eukaryota</taxon>
        <taxon>Metazoa</taxon>
        <taxon>Ecdysozoa</taxon>
        <taxon>Arthropoda</taxon>
        <taxon>Chelicerata</taxon>
        <taxon>Arachnida</taxon>
        <taxon>Araneae</taxon>
        <taxon>Araneomorphae</taxon>
        <taxon>Entelegynae</taxon>
        <taxon>Araneoidea</taxon>
        <taxon>Araneidae</taxon>
        <taxon>Caerostris</taxon>
    </lineage>
</organism>
<dbReference type="Proteomes" id="UP001054837">
    <property type="component" value="Unassembled WGS sequence"/>
</dbReference>
<dbReference type="EMBL" id="BPLQ01004429">
    <property type="protein sequence ID" value="GIY08018.1"/>
    <property type="molecule type" value="Genomic_DNA"/>
</dbReference>
<dbReference type="AlphaFoldDB" id="A0AAV4QD93"/>
<accession>A0AAV4QD93</accession>
<keyword evidence="2" id="KW-1185">Reference proteome</keyword>
<proteinExistence type="predicted"/>
<evidence type="ECO:0000313" key="2">
    <source>
        <dbReference type="Proteomes" id="UP001054837"/>
    </source>
</evidence>
<protein>
    <submittedName>
        <fullName evidence="1">Uncharacterized protein</fullName>
    </submittedName>
</protein>
<evidence type="ECO:0000313" key="1">
    <source>
        <dbReference type="EMBL" id="GIY08018.1"/>
    </source>
</evidence>